<evidence type="ECO:0000313" key="6">
    <source>
        <dbReference type="EMBL" id="RWS19340.1"/>
    </source>
</evidence>
<dbReference type="InterPro" id="IPR013083">
    <property type="entry name" value="Znf_RING/FYVE/PHD"/>
</dbReference>
<dbReference type="SUPFAM" id="SSF57850">
    <property type="entry name" value="RING/U-box"/>
    <property type="match status" value="1"/>
</dbReference>
<evidence type="ECO:0000256" key="3">
    <source>
        <dbReference type="ARBA" id="ARBA00022833"/>
    </source>
</evidence>
<dbReference type="AlphaFoldDB" id="A0A443RVS0"/>
<evidence type="ECO:0000259" key="5">
    <source>
        <dbReference type="PROSITE" id="PS50089"/>
    </source>
</evidence>
<dbReference type="GO" id="GO:0004842">
    <property type="term" value="F:ubiquitin-protein transferase activity"/>
    <property type="evidence" value="ECO:0007669"/>
    <property type="project" value="TreeGrafter"/>
</dbReference>
<dbReference type="InterPro" id="IPR001841">
    <property type="entry name" value="Znf_RING"/>
</dbReference>
<feature type="non-terminal residue" evidence="6">
    <location>
        <position position="104"/>
    </location>
</feature>
<organism evidence="6 7">
    <name type="scientific">Leptotrombidium deliense</name>
    <dbReference type="NCBI Taxonomy" id="299467"/>
    <lineage>
        <taxon>Eukaryota</taxon>
        <taxon>Metazoa</taxon>
        <taxon>Ecdysozoa</taxon>
        <taxon>Arthropoda</taxon>
        <taxon>Chelicerata</taxon>
        <taxon>Arachnida</taxon>
        <taxon>Acari</taxon>
        <taxon>Acariformes</taxon>
        <taxon>Trombidiformes</taxon>
        <taxon>Prostigmata</taxon>
        <taxon>Anystina</taxon>
        <taxon>Parasitengona</taxon>
        <taxon>Trombiculoidea</taxon>
        <taxon>Trombiculidae</taxon>
        <taxon>Leptotrombidium</taxon>
    </lineage>
</organism>
<dbReference type="PANTHER" id="PTHR12183">
    <property type="entry name" value="MITOCHONDRIAL UBIQUITIN LIGASE ACTIVATOR OF NFKB 1"/>
    <property type="match status" value="1"/>
</dbReference>
<reference evidence="6 7" key="1">
    <citation type="journal article" date="2018" name="Gigascience">
        <title>Genomes of trombidid mites reveal novel predicted allergens and laterally-transferred genes associated with secondary metabolism.</title>
        <authorList>
            <person name="Dong X."/>
            <person name="Chaisiri K."/>
            <person name="Xia D."/>
            <person name="Armstrong S.D."/>
            <person name="Fang Y."/>
            <person name="Donnelly M.J."/>
            <person name="Kadowaki T."/>
            <person name="McGarry J.W."/>
            <person name="Darby A.C."/>
            <person name="Makepeace B.L."/>
        </authorList>
    </citation>
    <scope>NUCLEOTIDE SEQUENCE [LARGE SCALE GENOMIC DNA]</scope>
    <source>
        <strain evidence="6">UoL-UT</strain>
    </source>
</reference>
<keyword evidence="2 4" id="KW-0863">Zinc-finger</keyword>
<dbReference type="Proteomes" id="UP000288716">
    <property type="component" value="Unassembled WGS sequence"/>
</dbReference>
<dbReference type="STRING" id="299467.A0A443RVS0"/>
<protein>
    <submittedName>
        <fullName evidence="6">Ring finger 157-like protein</fullName>
    </submittedName>
</protein>
<dbReference type="PROSITE" id="PS50089">
    <property type="entry name" value="ZF_RING_2"/>
    <property type="match status" value="1"/>
</dbReference>
<gene>
    <name evidence="6" type="ORF">B4U80_10500</name>
</gene>
<keyword evidence="1" id="KW-0479">Metal-binding</keyword>
<feature type="domain" description="RING-type" evidence="5">
    <location>
        <begin position="53"/>
        <end position="92"/>
    </location>
</feature>
<dbReference type="EMBL" id="NCKV01027394">
    <property type="protein sequence ID" value="RWS19340.1"/>
    <property type="molecule type" value="Genomic_DNA"/>
</dbReference>
<dbReference type="Gene3D" id="3.30.40.10">
    <property type="entry name" value="Zinc/RING finger domain, C3HC4 (zinc finger)"/>
    <property type="match status" value="1"/>
</dbReference>
<dbReference type="GO" id="GO:0016567">
    <property type="term" value="P:protein ubiquitination"/>
    <property type="evidence" value="ECO:0007669"/>
    <property type="project" value="TreeGrafter"/>
</dbReference>
<comment type="caution">
    <text evidence="6">The sequence shown here is derived from an EMBL/GenBank/DDBJ whole genome shotgun (WGS) entry which is preliminary data.</text>
</comment>
<dbReference type="GO" id="GO:0008270">
    <property type="term" value="F:zinc ion binding"/>
    <property type="evidence" value="ECO:0007669"/>
    <property type="project" value="UniProtKB-KW"/>
</dbReference>
<evidence type="ECO:0000256" key="1">
    <source>
        <dbReference type="ARBA" id="ARBA00022723"/>
    </source>
</evidence>
<evidence type="ECO:0000256" key="2">
    <source>
        <dbReference type="ARBA" id="ARBA00022771"/>
    </source>
</evidence>
<dbReference type="OrthoDB" id="2021159at2759"/>
<keyword evidence="7" id="KW-1185">Reference proteome</keyword>
<evidence type="ECO:0000313" key="7">
    <source>
        <dbReference type="Proteomes" id="UP000288716"/>
    </source>
</evidence>
<sequence length="104" mass="11936">MSRVAFFRSGNEPIVLNEEQREARKAAFLRQLSDKKGIQRRLNVPVPDLGSECVVCMDSHRDCVLHPCHHLCTCINCGRLLLKRQDACPICRRSITNAFRVYHS</sequence>
<dbReference type="InterPro" id="IPR051652">
    <property type="entry name" value="MDM2_MDM4_MUL1"/>
</dbReference>
<proteinExistence type="predicted"/>
<keyword evidence="3" id="KW-0862">Zinc</keyword>
<dbReference type="Pfam" id="PF13920">
    <property type="entry name" value="zf-C3HC4_3"/>
    <property type="match status" value="1"/>
</dbReference>
<dbReference type="PANTHER" id="PTHR12183:SF32">
    <property type="entry name" value="MITOCHONDRIAL E3 UBIQUITIN PROTEIN LIGASE 1"/>
    <property type="match status" value="1"/>
</dbReference>
<evidence type="ECO:0000256" key="4">
    <source>
        <dbReference type="PROSITE-ProRule" id="PRU00175"/>
    </source>
</evidence>
<dbReference type="VEuPathDB" id="VectorBase:LDEU012700"/>
<accession>A0A443RVS0</accession>
<name>A0A443RVS0_9ACAR</name>